<protein>
    <submittedName>
        <fullName evidence="12">Cadherin-89D</fullName>
    </submittedName>
</protein>
<dbReference type="InterPro" id="IPR039808">
    <property type="entry name" value="Cadherin"/>
</dbReference>
<name>A0A2A3E7G8_APICC</name>
<gene>
    <name evidence="12" type="ORF">APICC_07151</name>
</gene>
<dbReference type="OrthoDB" id="6252479at2759"/>
<dbReference type="GO" id="GO:0001736">
    <property type="term" value="P:establishment of planar polarity"/>
    <property type="evidence" value="ECO:0007669"/>
    <property type="project" value="UniProtKB-ARBA"/>
</dbReference>
<dbReference type="GO" id="GO:0007163">
    <property type="term" value="P:establishment or maintenance of cell polarity"/>
    <property type="evidence" value="ECO:0007669"/>
    <property type="project" value="UniProtKB-ARBA"/>
</dbReference>
<feature type="domain" description="Cadherin" evidence="11">
    <location>
        <begin position="916"/>
        <end position="1027"/>
    </location>
</feature>
<keyword evidence="7 10" id="KW-0472">Membrane</keyword>
<feature type="domain" description="Cadherin" evidence="11">
    <location>
        <begin position="651"/>
        <end position="759"/>
    </location>
</feature>
<feature type="transmembrane region" description="Helical" evidence="10">
    <location>
        <begin position="1504"/>
        <end position="1527"/>
    </location>
</feature>
<feature type="domain" description="Cadherin" evidence="11">
    <location>
        <begin position="80"/>
        <end position="189"/>
    </location>
</feature>
<dbReference type="GO" id="GO:0034332">
    <property type="term" value="P:adherens junction organization"/>
    <property type="evidence" value="ECO:0007669"/>
    <property type="project" value="TreeGrafter"/>
</dbReference>
<dbReference type="EMBL" id="KZ288357">
    <property type="protein sequence ID" value="PBC27166.1"/>
    <property type="molecule type" value="Genomic_DNA"/>
</dbReference>
<dbReference type="GO" id="GO:0045296">
    <property type="term" value="F:cadherin binding"/>
    <property type="evidence" value="ECO:0007669"/>
    <property type="project" value="TreeGrafter"/>
</dbReference>
<accession>A0A2A3E7G8</accession>
<evidence type="ECO:0000256" key="7">
    <source>
        <dbReference type="ARBA" id="ARBA00023136"/>
    </source>
</evidence>
<feature type="domain" description="Cadherin" evidence="11">
    <location>
        <begin position="387"/>
        <end position="499"/>
    </location>
</feature>
<dbReference type="STRING" id="94128.A0A2A3E7G8"/>
<feature type="domain" description="Cadherin" evidence="11">
    <location>
        <begin position="190"/>
        <end position="307"/>
    </location>
</feature>
<dbReference type="FunFam" id="2.60.40.60:FF:000020">
    <property type="entry name" value="Dachsous cadherin-related 1b"/>
    <property type="match status" value="1"/>
</dbReference>
<dbReference type="GO" id="GO:0007043">
    <property type="term" value="P:cell-cell junction assembly"/>
    <property type="evidence" value="ECO:0007669"/>
    <property type="project" value="TreeGrafter"/>
</dbReference>
<keyword evidence="4" id="KW-0677">Repeat</keyword>
<keyword evidence="6 10" id="KW-1133">Transmembrane helix</keyword>
<feature type="compositionally biased region" description="Acidic residues" evidence="9">
    <location>
        <begin position="776"/>
        <end position="792"/>
    </location>
</feature>
<evidence type="ECO:0000256" key="6">
    <source>
        <dbReference type="ARBA" id="ARBA00022989"/>
    </source>
</evidence>
<keyword evidence="5 8" id="KW-0106">Calcium</keyword>
<feature type="domain" description="Cadherin" evidence="11">
    <location>
        <begin position="1159"/>
        <end position="1281"/>
    </location>
</feature>
<dbReference type="GO" id="GO:0005509">
    <property type="term" value="F:calcium ion binding"/>
    <property type="evidence" value="ECO:0007669"/>
    <property type="project" value="UniProtKB-UniRule"/>
</dbReference>
<evidence type="ECO:0000256" key="8">
    <source>
        <dbReference type="PROSITE-ProRule" id="PRU00043"/>
    </source>
</evidence>
<feature type="region of interest" description="Disordered" evidence="9">
    <location>
        <begin position="774"/>
        <end position="805"/>
    </location>
</feature>
<dbReference type="Pfam" id="PF00028">
    <property type="entry name" value="Cadherin"/>
    <property type="match status" value="8"/>
</dbReference>
<keyword evidence="13" id="KW-1185">Reference proteome</keyword>
<dbReference type="PRINTS" id="PR00205">
    <property type="entry name" value="CADHERIN"/>
</dbReference>
<keyword evidence="3" id="KW-0732">Signal</keyword>
<dbReference type="GO" id="GO:0016342">
    <property type="term" value="C:catenin complex"/>
    <property type="evidence" value="ECO:0007669"/>
    <property type="project" value="TreeGrafter"/>
</dbReference>
<dbReference type="GO" id="GO:0007156">
    <property type="term" value="P:homophilic cell adhesion via plasma membrane adhesion molecules"/>
    <property type="evidence" value="ECO:0007669"/>
    <property type="project" value="InterPro"/>
</dbReference>
<feature type="domain" description="Cadherin" evidence="11">
    <location>
        <begin position="1284"/>
        <end position="1408"/>
    </location>
</feature>
<dbReference type="SMART" id="SM00112">
    <property type="entry name" value="CA"/>
    <property type="match status" value="10"/>
</dbReference>
<evidence type="ECO:0000313" key="12">
    <source>
        <dbReference type="EMBL" id="PBC27166.1"/>
    </source>
</evidence>
<feature type="domain" description="Cadherin" evidence="11">
    <location>
        <begin position="34"/>
        <end position="79"/>
    </location>
</feature>
<evidence type="ECO:0000256" key="5">
    <source>
        <dbReference type="ARBA" id="ARBA00022837"/>
    </source>
</evidence>
<dbReference type="FunFam" id="2.60.40.60:FF:000033">
    <property type="entry name" value="FAT atypical cadherin 1"/>
    <property type="match status" value="1"/>
</dbReference>
<evidence type="ECO:0000313" key="13">
    <source>
        <dbReference type="Proteomes" id="UP000242457"/>
    </source>
</evidence>
<evidence type="ECO:0000256" key="3">
    <source>
        <dbReference type="ARBA" id="ARBA00022729"/>
    </source>
</evidence>
<feature type="domain" description="Cadherin" evidence="11">
    <location>
        <begin position="500"/>
        <end position="650"/>
    </location>
</feature>
<dbReference type="GO" id="GO:0005912">
    <property type="term" value="C:adherens junction"/>
    <property type="evidence" value="ECO:0007669"/>
    <property type="project" value="TreeGrafter"/>
</dbReference>
<evidence type="ECO:0000256" key="2">
    <source>
        <dbReference type="ARBA" id="ARBA00022692"/>
    </source>
</evidence>
<keyword evidence="2 10" id="KW-0812">Transmembrane</keyword>
<dbReference type="GO" id="GO:0000902">
    <property type="term" value="P:cell morphogenesis"/>
    <property type="evidence" value="ECO:0007669"/>
    <property type="project" value="TreeGrafter"/>
</dbReference>
<dbReference type="InterPro" id="IPR020894">
    <property type="entry name" value="Cadherin_CS"/>
</dbReference>
<feature type="domain" description="Cadherin" evidence="11">
    <location>
        <begin position="333"/>
        <end position="385"/>
    </location>
</feature>
<feature type="domain" description="Cadherin" evidence="11">
    <location>
        <begin position="810"/>
        <end position="915"/>
    </location>
</feature>
<dbReference type="PANTHER" id="PTHR24027:SF438">
    <property type="entry name" value="CADHERIN 23"/>
    <property type="match status" value="1"/>
</dbReference>
<dbReference type="InterPro" id="IPR015919">
    <property type="entry name" value="Cadherin-like_sf"/>
</dbReference>
<evidence type="ECO:0000256" key="10">
    <source>
        <dbReference type="SAM" id="Phobius"/>
    </source>
</evidence>
<evidence type="ECO:0000256" key="1">
    <source>
        <dbReference type="ARBA" id="ARBA00004251"/>
    </source>
</evidence>
<feature type="domain" description="Cadherin" evidence="11">
    <location>
        <begin position="1041"/>
        <end position="1158"/>
    </location>
</feature>
<dbReference type="Proteomes" id="UP000242457">
    <property type="component" value="Unassembled WGS sequence"/>
</dbReference>
<proteinExistence type="predicted"/>
<dbReference type="Gene3D" id="2.60.40.60">
    <property type="entry name" value="Cadherins"/>
    <property type="match status" value="13"/>
</dbReference>
<dbReference type="CDD" id="cd11304">
    <property type="entry name" value="Cadherin_repeat"/>
    <property type="match status" value="11"/>
</dbReference>
<dbReference type="GO" id="GO:0008013">
    <property type="term" value="F:beta-catenin binding"/>
    <property type="evidence" value="ECO:0007669"/>
    <property type="project" value="TreeGrafter"/>
</dbReference>
<dbReference type="GO" id="GO:0044331">
    <property type="term" value="P:cell-cell adhesion mediated by cadherin"/>
    <property type="evidence" value="ECO:0007669"/>
    <property type="project" value="TreeGrafter"/>
</dbReference>
<dbReference type="FunFam" id="2.60.40.60:FF:000092">
    <property type="entry name" value="Protocadherin 8"/>
    <property type="match status" value="1"/>
</dbReference>
<dbReference type="PROSITE" id="PS50268">
    <property type="entry name" value="CADHERIN_2"/>
    <property type="match status" value="12"/>
</dbReference>
<dbReference type="PROSITE" id="PS00232">
    <property type="entry name" value="CADHERIN_1"/>
    <property type="match status" value="6"/>
</dbReference>
<organism evidence="12 13">
    <name type="scientific">Apis cerana cerana</name>
    <name type="common">Oriental honeybee</name>
    <dbReference type="NCBI Taxonomy" id="94128"/>
    <lineage>
        <taxon>Eukaryota</taxon>
        <taxon>Metazoa</taxon>
        <taxon>Ecdysozoa</taxon>
        <taxon>Arthropoda</taxon>
        <taxon>Hexapoda</taxon>
        <taxon>Insecta</taxon>
        <taxon>Pterygota</taxon>
        <taxon>Neoptera</taxon>
        <taxon>Endopterygota</taxon>
        <taxon>Hymenoptera</taxon>
        <taxon>Apocrita</taxon>
        <taxon>Aculeata</taxon>
        <taxon>Apoidea</taxon>
        <taxon>Anthophila</taxon>
        <taxon>Apidae</taxon>
        <taxon>Apis</taxon>
    </lineage>
</organism>
<evidence type="ECO:0000259" key="11">
    <source>
        <dbReference type="PROSITE" id="PS50268"/>
    </source>
</evidence>
<evidence type="ECO:0000256" key="9">
    <source>
        <dbReference type="SAM" id="MobiDB-lite"/>
    </source>
</evidence>
<comment type="subcellular location">
    <subcellularLocation>
        <location evidence="1">Cell membrane</location>
        <topology evidence="1">Single-pass type I membrane protein</topology>
    </subcellularLocation>
</comment>
<reference evidence="12 13" key="1">
    <citation type="submission" date="2014-07" db="EMBL/GenBank/DDBJ databases">
        <title>Genomic and transcriptomic analysis on Apis cerana provide comprehensive insights into honey bee biology.</title>
        <authorList>
            <person name="Diao Q."/>
            <person name="Sun L."/>
            <person name="Zheng H."/>
            <person name="Zheng H."/>
            <person name="Xu S."/>
            <person name="Wang S."/>
            <person name="Zeng Z."/>
            <person name="Hu F."/>
            <person name="Su S."/>
            <person name="Wu J."/>
        </authorList>
    </citation>
    <scope>NUCLEOTIDE SEQUENCE [LARGE SCALE GENOMIC DNA]</scope>
    <source>
        <tissue evidence="12">Pupae without intestine</tissue>
    </source>
</reference>
<dbReference type="GO" id="GO:0016477">
    <property type="term" value="P:cell migration"/>
    <property type="evidence" value="ECO:0007669"/>
    <property type="project" value="TreeGrafter"/>
</dbReference>
<dbReference type="SUPFAM" id="SSF49313">
    <property type="entry name" value="Cadherin-like"/>
    <property type="match status" value="12"/>
</dbReference>
<dbReference type="GO" id="GO:0008104">
    <property type="term" value="P:intracellular protein localization"/>
    <property type="evidence" value="ECO:0007669"/>
    <property type="project" value="UniProtKB-ARBA"/>
</dbReference>
<dbReference type="InterPro" id="IPR002126">
    <property type="entry name" value="Cadherin-like_dom"/>
</dbReference>
<evidence type="ECO:0000256" key="4">
    <source>
        <dbReference type="ARBA" id="ARBA00022737"/>
    </source>
</evidence>
<sequence length="1620" mass="179841">MPVDKDEDARFFAYKETNKTHVSLMLAQSLEDLVDTEVPRNLLKFRVVCDYSDGGDSLVTSHLSVTVYVEDINDHAPQFVDAPYHVTVDELTPVGVTIFRGIHAVDGDKPNTPNSDVHYAIVKGNEEGKFSLESGHRTALILREPVDYDNGDREFTLVVAATDRGAPARTTNTTVRITILDNDDLDPKFTRDVYKAKIYEFYPMPEQPIFVRINFSTPIQATDCDRDIDTAIRYDIASGNERGFFHLDPKNGTLYLKRAIDLDAERNLPSNTFALQIHASQVDNPLRSGVARVEVEVLDLNDNLPEFEVDLYNISIVENLPNGFSVLQVIARDRDQGENGQERRDRLRMRVVAVERRPSVVPRNGSSSVDVDVTLLDANDNNPIFVPGNLYELVARSDSKVGTVLGQVHAVDDDLGPNGMVRYRLQKPGNSTARTPPFTVDEATGTIAVSESPILEGRHAIFVEAADQPANPSERRLSLAVVTVDVFRSDGPESLEPDFVGAPYEFWVGANVPVGTSVGQIRLNDAVKTNDLIYDLLHSYEEGVPFAVEERSGTITVVEEIERFDRSIYDFEAIVTDERDLMLITNVSIHVQDVPDISITEDGALYAPKGLDRETRQNYSITVIAESPRGVGVFQVSVIVLDENDHAPEFTSPLYEGRITENSPPGTKVNLSIPITATDKDEGINRNFVFTLHGEGSELFRIHPTTGLVYFEGIDDRTLDREARANYSFTIVAKDNGGLTSEASLRITVTDVNDNSPVFIRMIVLPEQGVRVSNEADTEASIEGNDVPDTDDTGTGNQPPSARRSPLLLVPENATIGAPIIRLLAEDKDEGTNAAITYSLVNETVSGDDVESRLEAGNRRYFHLDPRSAEISVARGLIAESDVRFLALAKDPGGLLDNITIRIHVVDVNDHPPSFDKSWYTFDVAEGTYKGYTLGTVRAVDADHGGNANVTYELTTKQDSSRLGNVSRIFEVGSREGIIRVTGTLDRETVPVHRLLVTARDNGVPRLSSTVEVEVNVLDVNDNPPVFHDYDEIERDENGDPLPVYHASVLENSPVGSRVIRVCANDSDFAGNGNGLILFDLNHPGKVEKQWFAIDSKEGVITVIGNLDYERQRSHRLLVTASDLGSPVSLTSTAAVIVAVSNEDEGEEETETERAPSFKHRYYEVEVEENVEVPVLVARLELADDRAWDEHVRYSIVADETKARQLFSVDPRNGSLYLTTDVDREVNDRYEAKVRVDRVKIGRGMPVMIYPVVGERLNGLAPNEARVVVRVKDVNDNAPRFKSKGRPILAAIPTTAHYGYEVVKVEAEDPDEGANAEIRYQILGREDAPRFAIDPLSGQVRSVASFGRDAGRVFGFDVKATDRRGAENGRSSIANVFRDICRKVYILDDQKQVVMVVGRRPMDVEPQLENITAVLHNVTGFDVRVRKLEPHIEKNLIDATSTDVYLYAIDPHLNVMIDMDTLHNVFNTKKTEIKRELDEYGVLDIAGSSPRQGNQRYLLSTLEVAVVMLGCVIFVGALVTALCITCVRRSKRRREKAMFSTTSPIGFALADPSATLQKPPLFPTFVDGLHYDPEPFCADIPRRHSICEHGSNCARFHAVIFKPYFQLRRDLCYIVERSSM</sequence>
<dbReference type="PANTHER" id="PTHR24027">
    <property type="entry name" value="CADHERIN-23"/>
    <property type="match status" value="1"/>
</dbReference>
<dbReference type="GO" id="GO:0016339">
    <property type="term" value="P:calcium-dependent cell-cell adhesion via plasma membrane cell adhesion molecules"/>
    <property type="evidence" value="ECO:0007669"/>
    <property type="project" value="TreeGrafter"/>
</dbReference>